<dbReference type="AlphaFoldDB" id="A0A3N1P1V7"/>
<dbReference type="InterPro" id="IPR002491">
    <property type="entry name" value="ABC_transptr_periplasmic_BD"/>
</dbReference>
<sequence length="256" mass="27194">MRVLLWLIWLPFAALATPKVITTGASVTQIVEALGGEQWIVGTDSTSQGHYPKLGYFRQLGAEGVLSLKPDELWAAPGTGPAAVLEQLAASGVKVRELPPAPGIDGLYSHIALLGQWLDKPQAAAALVSRIKDGLNHLEPLAAKPRVLFLLSASDRGLIAAGTQTWPDTLMALAGFDNVAASQQGYKPFSREMLLSGIDLILVPEHVSATPQALCQQPPLNLLGQRCKVRALPATLVMSQGPEVLTAVKALRHALD</sequence>
<reference evidence="3 4" key="1">
    <citation type="submission" date="2018-11" db="EMBL/GenBank/DDBJ databases">
        <title>Genomic Encyclopedia of Type Strains, Phase IV (KMG-IV): sequencing the most valuable type-strain genomes for metagenomic binning, comparative biology and taxonomic classification.</title>
        <authorList>
            <person name="Goeker M."/>
        </authorList>
    </citation>
    <scope>NUCLEOTIDE SEQUENCE [LARGE SCALE GENOMIC DNA]</scope>
    <source>
        <strain evidence="3 4">DSM 21945</strain>
    </source>
</reference>
<dbReference type="OrthoDB" id="9797736at2"/>
<dbReference type="PROSITE" id="PS50983">
    <property type="entry name" value="FE_B12_PBP"/>
    <property type="match status" value="1"/>
</dbReference>
<dbReference type="PANTHER" id="PTHR30535:SF4">
    <property type="entry name" value="HEMIN-BINDING PERIPLASMIC PROTEIN HMUT"/>
    <property type="match status" value="1"/>
</dbReference>
<comment type="caution">
    <text evidence="3">The sequence shown here is derived from an EMBL/GenBank/DDBJ whole genome shotgun (WGS) entry which is preliminary data.</text>
</comment>
<keyword evidence="4" id="KW-1185">Reference proteome</keyword>
<feature type="domain" description="Fe/B12 periplasmic-binding" evidence="2">
    <location>
        <begin position="19"/>
        <end position="256"/>
    </location>
</feature>
<protein>
    <submittedName>
        <fullName evidence="3">Iron complex transport system substrate-binding protein</fullName>
    </submittedName>
</protein>
<dbReference type="EMBL" id="RJUL01000010">
    <property type="protein sequence ID" value="ROQ22435.1"/>
    <property type="molecule type" value="Genomic_DNA"/>
</dbReference>
<dbReference type="STRING" id="584787.GCA_001247655_00985"/>
<evidence type="ECO:0000256" key="1">
    <source>
        <dbReference type="SAM" id="SignalP"/>
    </source>
</evidence>
<evidence type="ECO:0000313" key="3">
    <source>
        <dbReference type="EMBL" id="ROQ22435.1"/>
    </source>
</evidence>
<organism evidence="3 4">
    <name type="scientific">Gallaecimonas pentaromativorans</name>
    <dbReference type="NCBI Taxonomy" id="584787"/>
    <lineage>
        <taxon>Bacteria</taxon>
        <taxon>Pseudomonadati</taxon>
        <taxon>Pseudomonadota</taxon>
        <taxon>Gammaproteobacteria</taxon>
        <taxon>Enterobacterales</taxon>
        <taxon>Gallaecimonadaceae</taxon>
        <taxon>Gallaecimonas</taxon>
    </lineage>
</organism>
<dbReference type="Pfam" id="PF01497">
    <property type="entry name" value="Peripla_BP_2"/>
    <property type="match status" value="1"/>
</dbReference>
<dbReference type="RefSeq" id="WP_050659883.1">
    <property type="nucleotide sequence ID" value="NZ_LFWC01000012.1"/>
</dbReference>
<dbReference type="Proteomes" id="UP000268033">
    <property type="component" value="Unassembled WGS sequence"/>
</dbReference>
<feature type="chain" id="PRO_5018182591" evidence="1">
    <location>
        <begin position="17"/>
        <end position="256"/>
    </location>
</feature>
<dbReference type="PANTHER" id="PTHR30535">
    <property type="entry name" value="VITAMIN B12-BINDING PROTEIN"/>
    <property type="match status" value="1"/>
</dbReference>
<dbReference type="Gene3D" id="3.40.50.1980">
    <property type="entry name" value="Nitrogenase molybdenum iron protein domain"/>
    <property type="match status" value="2"/>
</dbReference>
<gene>
    <name evidence="3" type="ORF">EDC28_11078</name>
</gene>
<evidence type="ECO:0000259" key="2">
    <source>
        <dbReference type="PROSITE" id="PS50983"/>
    </source>
</evidence>
<name>A0A3N1P1V7_9GAMM</name>
<feature type="signal peptide" evidence="1">
    <location>
        <begin position="1"/>
        <end position="16"/>
    </location>
</feature>
<dbReference type="SUPFAM" id="SSF53807">
    <property type="entry name" value="Helical backbone' metal receptor"/>
    <property type="match status" value="1"/>
</dbReference>
<evidence type="ECO:0000313" key="4">
    <source>
        <dbReference type="Proteomes" id="UP000268033"/>
    </source>
</evidence>
<dbReference type="InterPro" id="IPR050902">
    <property type="entry name" value="ABC_Transporter_SBP"/>
</dbReference>
<keyword evidence="1" id="KW-0732">Signal</keyword>
<accession>A0A3N1P1V7</accession>
<proteinExistence type="predicted"/>